<organism evidence="15 16">
    <name type="scientific">Arabidopsis arenosa</name>
    <name type="common">Sand rock-cress</name>
    <name type="synonym">Cardaminopsis arenosa</name>
    <dbReference type="NCBI Taxonomy" id="38785"/>
    <lineage>
        <taxon>Eukaryota</taxon>
        <taxon>Viridiplantae</taxon>
        <taxon>Streptophyta</taxon>
        <taxon>Embryophyta</taxon>
        <taxon>Tracheophyta</taxon>
        <taxon>Spermatophyta</taxon>
        <taxon>Magnoliopsida</taxon>
        <taxon>eudicotyledons</taxon>
        <taxon>Gunneridae</taxon>
        <taxon>Pentapetalae</taxon>
        <taxon>rosids</taxon>
        <taxon>malvids</taxon>
        <taxon>Brassicales</taxon>
        <taxon>Brassicaceae</taxon>
        <taxon>Camelineae</taxon>
        <taxon>Arabidopsis</taxon>
    </lineage>
</organism>
<name>A0A8S1ZG40_ARAAE</name>
<protein>
    <recommendedName>
        <fullName evidence="10">mRNA cap-binding protein</fullName>
    </recommendedName>
</protein>
<evidence type="ECO:0000256" key="8">
    <source>
        <dbReference type="ARBA" id="ARBA00022917"/>
    </source>
</evidence>
<evidence type="ECO:0000256" key="12">
    <source>
        <dbReference type="RuleBase" id="RU004374"/>
    </source>
</evidence>
<keyword evidence="5 11" id="KW-0862">Zinc</keyword>
<keyword evidence="6" id="KW-0810">Translation regulation</keyword>
<dbReference type="FunFam" id="3.30.760.10:FF:000003">
    <property type="entry name" value="Eukaryotic translation initiation factor 4E"/>
    <property type="match status" value="1"/>
</dbReference>
<keyword evidence="2 12" id="KW-0396">Initiation factor</keyword>
<dbReference type="GO" id="GO:0016281">
    <property type="term" value="C:eukaryotic translation initiation factor 4F complex"/>
    <property type="evidence" value="ECO:0007669"/>
    <property type="project" value="TreeGrafter"/>
</dbReference>
<feature type="zinc finger region" description="C3H1-type" evidence="11">
    <location>
        <begin position="429"/>
        <end position="456"/>
    </location>
</feature>
<evidence type="ECO:0000256" key="2">
    <source>
        <dbReference type="ARBA" id="ARBA00022540"/>
    </source>
</evidence>
<dbReference type="GO" id="GO:0009615">
    <property type="term" value="P:response to virus"/>
    <property type="evidence" value="ECO:0007669"/>
    <property type="project" value="UniProtKB-ARBA"/>
</dbReference>
<dbReference type="PANTHER" id="PTHR11960">
    <property type="entry name" value="EUKARYOTIC TRANSLATION INITIATION FACTOR 4E RELATED"/>
    <property type="match status" value="1"/>
</dbReference>
<evidence type="ECO:0000256" key="6">
    <source>
        <dbReference type="ARBA" id="ARBA00022845"/>
    </source>
</evidence>
<evidence type="ECO:0000259" key="14">
    <source>
        <dbReference type="PROSITE" id="PS50103"/>
    </source>
</evidence>
<evidence type="ECO:0000256" key="7">
    <source>
        <dbReference type="ARBA" id="ARBA00022884"/>
    </source>
</evidence>
<dbReference type="GO" id="GO:0008270">
    <property type="term" value="F:zinc ion binding"/>
    <property type="evidence" value="ECO:0007669"/>
    <property type="project" value="UniProtKB-KW"/>
</dbReference>
<dbReference type="InterPro" id="IPR000571">
    <property type="entry name" value="Znf_CCCH"/>
</dbReference>
<evidence type="ECO:0000256" key="9">
    <source>
        <dbReference type="ARBA" id="ARBA00023157"/>
    </source>
</evidence>
<feature type="region of interest" description="Disordered" evidence="13">
    <location>
        <begin position="14"/>
        <end position="55"/>
    </location>
</feature>
<evidence type="ECO:0000256" key="11">
    <source>
        <dbReference type="PROSITE-ProRule" id="PRU00723"/>
    </source>
</evidence>
<dbReference type="Gene3D" id="4.10.1000.10">
    <property type="entry name" value="Zinc finger, CCCH-type"/>
    <property type="match status" value="1"/>
</dbReference>
<evidence type="ECO:0000256" key="1">
    <source>
        <dbReference type="ARBA" id="ARBA00009860"/>
    </source>
</evidence>
<dbReference type="InterPro" id="IPR023398">
    <property type="entry name" value="TIF_eIF4e-like"/>
</dbReference>
<proteinExistence type="inferred from homology"/>
<dbReference type="GO" id="GO:0006417">
    <property type="term" value="P:regulation of translation"/>
    <property type="evidence" value="ECO:0007669"/>
    <property type="project" value="UniProtKB-KW"/>
</dbReference>
<comment type="similarity">
    <text evidence="1 12">Belongs to the eukaryotic initiation factor 4E family.</text>
</comment>
<evidence type="ECO:0000313" key="15">
    <source>
        <dbReference type="EMBL" id="CAE5958822.1"/>
    </source>
</evidence>
<keyword evidence="3 11" id="KW-0479">Metal-binding</keyword>
<keyword evidence="7 12" id="KW-0694">RNA-binding</keyword>
<dbReference type="Pfam" id="PF00642">
    <property type="entry name" value="zf-CCCH"/>
    <property type="match status" value="1"/>
</dbReference>
<feature type="compositionally biased region" description="Basic and acidic residues" evidence="13">
    <location>
        <begin position="39"/>
        <end position="55"/>
    </location>
</feature>
<dbReference type="PROSITE" id="PS00813">
    <property type="entry name" value="IF4E"/>
    <property type="match status" value="1"/>
</dbReference>
<dbReference type="InterPro" id="IPR001040">
    <property type="entry name" value="TIF_eIF_4E"/>
</dbReference>
<dbReference type="Gene3D" id="3.30.760.10">
    <property type="entry name" value="RNA Cap, Translation Initiation Factor Eif4e"/>
    <property type="match status" value="1"/>
</dbReference>
<feature type="region of interest" description="Disordered" evidence="13">
    <location>
        <begin position="659"/>
        <end position="681"/>
    </location>
</feature>
<feature type="compositionally biased region" description="Basic and acidic residues" evidence="13">
    <location>
        <begin position="277"/>
        <end position="325"/>
    </location>
</feature>
<gene>
    <name evidence="15" type="ORF">AARE701A_LOCUS2390</name>
</gene>
<dbReference type="PROSITE" id="PS50103">
    <property type="entry name" value="ZF_C3H1"/>
    <property type="match status" value="1"/>
</dbReference>
<dbReference type="InterPro" id="IPR036855">
    <property type="entry name" value="Znf_CCCH_sf"/>
</dbReference>
<keyword evidence="4 11" id="KW-0863">Zinc-finger</keyword>
<dbReference type="SUPFAM" id="SSF55418">
    <property type="entry name" value="eIF4e-like"/>
    <property type="match status" value="1"/>
</dbReference>
<evidence type="ECO:0000256" key="4">
    <source>
        <dbReference type="ARBA" id="ARBA00022771"/>
    </source>
</evidence>
<feature type="compositionally biased region" description="Polar residues" evidence="13">
    <location>
        <begin position="17"/>
        <end position="26"/>
    </location>
</feature>
<reference evidence="15" key="1">
    <citation type="submission" date="2021-01" db="EMBL/GenBank/DDBJ databases">
        <authorList>
            <person name="Bezrukov I."/>
        </authorList>
    </citation>
    <scope>NUCLEOTIDE SEQUENCE</scope>
</reference>
<feature type="region of interest" description="Disordered" evidence="13">
    <location>
        <begin position="276"/>
        <end position="325"/>
    </location>
</feature>
<dbReference type="GO" id="GO:0003743">
    <property type="term" value="F:translation initiation factor activity"/>
    <property type="evidence" value="ECO:0007669"/>
    <property type="project" value="UniProtKB-KW"/>
</dbReference>
<dbReference type="Proteomes" id="UP000682877">
    <property type="component" value="Chromosome 1"/>
</dbReference>
<dbReference type="SMART" id="SM00356">
    <property type="entry name" value="ZnF_C3H1"/>
    <property type="match status" value="1"/>
</dbReference>
<evidence type="ECO:0000313" key="16">
    <source>
        <dbReference type="Proteomes" id="UP000682877"/>
    </source>
</evidence>
<dbReference type="AlphaFoldDB" id="A0A8S1ZG40"/>
<dbReference type="Pfam" id="PF01652">
    <property type="entry name" value="IF4E"/>
    <property type="match status" value="1"/>
</dbReference>
<keyword evidence="16" id="KW-1185">Reference proteome</keyword>
<evidence type="ECO:0000256" key="5">
    <source>
        <dbReference type="ARBA" id="ARBA00022833"/>
    </source>
</evidence>
<dbReference type="GO" id="GO:0000340">
    <property type="term" value="F:RNA 7-methylguanosine cap binding"/>
    <property type="evidence" value="ECO:0007669"/>
    <property type="project" value="TreeGrafter"/>
</dbReference>
<evidence type="ECO:0000256" key="3">
    <source>
        <dbReference type="ARBA" id="ARBA00022723"/>
    </source>
</evidence>
<keyword evidence="9" id="KW-1015">Disulfide bond</keyword>
<accession>A0A8S1ZG40</accession>
<sequence>MVVVDSSASAIMADQNIDPNTATNTSRQEKHVPAIKAISGDEKSPSKEKKSSDYASKKSTTVIQKSHAFQNSWTFWFDNPSSKSNQVTWGSSLRSLYTFATIEEFWSLYNNIHPPTKWVPGADLYCFKHKIEPKWEDPICANGGKWTMFFPKAATLESNWLNTLLALVGEQFDQGDQICGAVLNFRTRGDRISLWTKNAANEEAQLSIGKQWKELLGYNETIGFIVHEDAKTLDRDAKRRYTWIIMMKPESIQISQENEDLGSGINDTGHHVYYYNEGHEEGTHPDERTDRVQKTDSRSLSEKQGKERKNEAGQIRDYKHSTADTRECLPQQRQLRDVVGVHRRRRETESRYWHQGRDRSPVWRENEYRMRFDKRTQDWLDSDYESRWRTQRRHEPVRPGEECWCLRCRNGRSCRYNHPTQLPHELPVRIGMPICKYFRRGYCKLGSFCKFQHIRESRDWDVAEPMYQDWRASESEWRFDERTQRGYEIEYSGFRPEKRAKTSVDSGERYSRDRFEYLEEGEIREQENPQKQIQRKTERQGTVAQDNLQFHQQQEEMQRPQSHTTQQHQLLASHFNLYPLVETLTDVIEAGTRDHNSDSLEIREQENPQFQIQRNTEGQRMVNRAIERQDMEPLIDAIVRGIMQERREKEANLQQQRLQEIRENHSVDAHDQQKKQELGFK</sequence>
<dbReference type="SUPFAM" id="SSF90229">
    <property type="entry name" value="CCCH zinc finger"/>
    <property type="match status" value="1"/>
</dbReference>
<evidence type="ECO:0000256" key="13">
    <source>
        <dbReference type="SAM" id="MobiDB-lite"/>
    </source>
</evidence>
<dbReference type="PANTHER" id="PTHR11960:SF44">
    <property type="entry name" value="EUKARYOTIC TRANSLATION INITIATION FACTOR 4E-2-RELATED"/>
    <property type="match status" value="1"/>
</dbReference>
<dbReference type="InterPro" id="IPR019770">
    <property type="entry name" value="TIF_eIF_4E_CS"/>
</dbReference>
<evidence type="ECO:0000256" key="10">
    <source>
        <dbReference type="ARBA" id="ARBA00030245"/>
    </source>
</evidence>
<feature type="region of interest" description="Disordered" evidence="13">
    <location>
        <begin position="522"/>
        <end position="542"/>
    </location>
</feature>
<dbReference type="EMBL" id="LR999451">
    <property type="protein sequence ID" value="CAE5958822.1"/>
    <property type="molecule type" value="Genomic_DNA"/>
</dbReference>
<feature type="domain" description="C3H1-type" evidence="14">
    <location>
        <begin position="429"/>
        <end position="456"/>
    </location>
</feature>
<keyword evidence="8 12" id="KW-0648">Protein biosynthesis</keyword>